<dbReference type="InterPro" id="IPR005135">
    <property type="entry name" value="Endo/exonuclease/phosphatase"/>
</dbReference>
<dbReference type="Pfam" id="PF03372">
    <property type="entry name" value="Exo_endo_phos"/>
    <property type="match status" value="1"/>
</dbReference>
<organism evidence="2 3">
    <name type="scientific">Riccia sorocarpa</name>
    <dbReference type="NCBI Taxonomy" id="122646"/>
    <lineage>
        <taxon>Eukaryota</taxon>
        <taxon>Viridiplantae</taxon>
        <taxon>Streptophyta</taxon>
        <taxon>Embryophyta</taxon>
        <taxon>Marchantiophyta</taxon>
        <taxon>Marchantiopsida</taxon>
        <taxon>Marchantiidae</taxon>
        <taxon>Marchantiales</taxon>
        <taxon>Ricciaceae</taxon>
        <taxon>Riccia</taxon>
    </lineage>
</organism>
<reference evidence="2 3" key="1">
    <citation type="submission" date="2024-09" db="EMBL/GenBank/DDBJ databases">
        <title>Chromosome-scale assembly of Riccia sorocarpa.</title>
        <authorList>
            <person name="Paukszto L."/>
        </authorList>
    </citation>
    <scope>NUCLEOTIDE SEQUENCE [LARGE SCALE GENOMIC DNA]</scope>
    <source>
        <strain evidence="2">LP-2024</strain>
        <tissue evidence="2">Aerial parts of the thallus</tissue>
    </source>
</reference>
<keyword evidence="3" id="KW-1185">Reference proteome</keyword>
<feature type="domain" description="Endonuclease/exonuclease/phosphatase" evidence="1">
    <location>
        <begin position="10"/>
        <end position="143"/>
    </location>
</feature>
<protein>
    <recommendedName>
        <fullName evidence="1">Endonuclease/exonuclease/phosphatase domain-containing protein</fullName>
    </recommendedName>
</protein>
<comment type="caution">
    <text evidence="2">The sequence shown here is derived from an EMBL/GenBank/DDBJ whole genome shotgun (WGS) entry which is preliminary data.</text>
</comment>
<dbReference type="SUPFAM" id="SSF56219">
    <property type="entry name" value="DNase I-like"/>
    <property type="match status" value="1"/>
</dbReference>
<accession>A0ABD3H3L3</accession>
<proteinExistence type="predicted"/>
<dbReference type="InterPro" id="IPR036691">
    <property type="entry name" value="Endo/exonu/phosph_ase_sf"/>
</dbReference>
<dbReference type="EMBL" id="JBJQOH010000006">
    <property type="protein sequence ID" value="KAL3684729.1"/>
    <property type="molecule type" value="Genomic_DNA"/>
</dbReference>
<evidence type="ECO:0000313" key="2">
    <source>
        <dbReference type="EMBL" id="KAL3684729.1"/>
    </source>
</evidence>
<name>A0ABD3H3L3_9MARC</name>
<dbReference type="Gene3D" id="3.60.10.10">
    <property type="entry name" value="Endonuclease/exonuclease/phosphatase"/>
    <property type="match status" value="2"/>
</dbReference>
<gene>
    <name evidence="2" type="ORF">R1sor_002751</name>
</gene>
<evidence type="ECO:0000313" key="3">
    <source>
        <dbReference type="Proteomes" id="UP001633002"/>
    </source>
</evidence>
<dbReference type="AlphaFoldDB" id="A0ABD3H3L3"/>
<sequence length="147" mass="16855">MTGEEPLKMASWNVNGLGGGDRVRAVRHWLDTEGKDTKVLALQELKTQEATAEFNLRQLMANNRGCWFLLGDWNMTLMREDSSGPTPLLKGSPMDAWRETKLAWSLTDAYAIARRRTGPRYTRQVVRGRRLDQSRLDRVYLSNNASW</sequence>
<dbReference type="Proteomes" id="UP001633002">
    <property type="component" value="Unassembled WGS sequence"/>
</dbReference>
<evidence type="ECO:0000259" key="1">
    <source>
        <dbReference type="Pfam" id="PF03372"/>
    </source>
</evidence>